<comment type="subcellular location">
    <subcellularLocation>
        <location evidence="1 6">Membrane</location>
        <topology evidence="1 6">Multi-pass membrane protein</topology>
    </subcellularLocation>
</comment>
<evidence type="ECO:0000313" key="7">
    <source>
        <dbReference type="EMBL" id="JAC29744.1"/>
    </source>
</evidence>
<evidence type="ECO:0000256" key="6">
    <source>
        <dbReference type="RuleBase" id="RU362006"/>
    </source>
</evidence>
<feature type="transmembrane region" description="Helical" evidence="6">
    <location>
        <begin position="46"/>
        <end position="66"/>
    </location>
</feature>
<evidence type="ECO:0000256" key="3">
    <source>
        <dbReference type="ARBA" id="ARBA00022692"/>
    </source>
</evidence>
<keyword evidence="4 6" id="KW-1133">Transmembrane helix</keyword>
<keyword evidence="7" id="KW-0675">Receptor</keyword>
<protein>
    <recommendedName>
        <fullName evidence="6">Receptor expression-enhancing protein</fullName>
    </recommendedName>
</protein>
<dbReference type="Pfam" id="PF03134">
    <property type="entry name" value="TB2_DP1_HVA22"/>
    <property type="match status" value="1"/>
</dbReference>
<proteinExistence type="evidence at transcript level"/>
<evidence type="ECO:0000256" key="2">
    <source>
        <dbReference type="ARBA" id="ARBA00008573"/>
    </source>
</evidence>
<name>A0A023G7E2_AMBTT</name>
<feature type="non-terminal residue" evidence="7">
    <location>
        <position position="1"/>
    </location>
</feature>
<organism evidence="7">
    <name type="scientific">Amblyomma triste</name>
    <name type="common">Neotropical tick</name>
    <dbReference type="NCBI Taxonomy" id="251400"/>
    <lineage>
        <taxon>Eukaryota</taxon>
        <taxon>Metazoa</taxon>
        <taxon>Ecdysozoa</taxon>
        <taxon>Arthropoda</taxon>
        <taxon>Chelicerata</taxon>
        <taxon>Arachnida</taxon>
        <taxon>Acari</taxon>
        <taxon>Parasitiformes</taxon>
        <taxon>Ixodida</taxon>
        <taxon>Ixodoidea</taxon>
        <taxon>Ixodidae</taxon>
        <taxon>Amblyomminae</taxon>
        <taxon>Amblyomma</taxon>
    </lineage>
</organism>
<evidence type="ECO:0000256" key="1">
    <source>
        <dbReference type="ARBA" id="ARBA00004141"/>
    </source>
</evidence>
<comment type="similarity">
    <text evidence="2 6">Belongs to the DP1 family.</text>
</comment>
<dbReference type="PANTHER" id="PTHR12300:SF161">
    <property type="entry name" value="RECEPTOR EXPRESSION-ENHANCING PROTEIN"/>
    <property type="match status" value="1"/>
</dbReference>
<dbReference type="EMBL" id="GBBM01005674">
    <property type="protein sequence ID" value="JAC29744.1"/>
    <property type="molecule type" value="mRNA"/>
</dbReference>
<dbReference type="AlphaFoldDB" id="A0A023G7E2"/>
<evidence type="ECO:0000256" key="5">
    <source>
        <dbReference type="ARBA" id="ARBA00023136"/>
    </source>
</evidence>
<dbReference type="InterPro" id="IPR004345">
    <property type="entry name" value="TB2_DP1_HVA22"/>
</dbReference>
<sequence length="191" mass="21264">TAHHQNNMAAVLKGAVDKAEAVAAVLPSRVQYVLNLAQDKSGVPRAYFVLGLGAFFAIYMIFGYFAEFLSNFVGLVYPAYASTRAIESADRNDDTRWLTYWVVYACFSIVDFFADGILSIFPFYWLAKLIFLVYCFAPVHNNGSVRIYNSLVRPYFLKSNVALESAYAKVSAKASNVFESAVMDPLASKLQ</sequence>
<accession>A0A023G7E2</accession>
<evidence type="ECO:0000256" key="4">
    <source>
        <dbReference type="ARBA" id="ARBA00022989"/>
    </source>
</evidence>
<keyword evidence="3 6" id="KW-0812">Transmembrane</keyword>
<dbReference type="PANTHER" id="PTHR12300">
    <property type="entry name" value="HVA22-LIKE PROTEINS"/>
    <property type="match status" value="1"/>
</dbReference>
<reference evidence="7" key="1">
    <citation type="submission" date="2014-03" db="EMBL/GenBank/DDBJ databases">
        <title>The sialotranscriptome of Amblyomma triste, Amblyomma parvum and Amblyomma cajennense ticks, uncovered by 454-based RNA-seq.</title>
        <authorList>
            <person name="Garcia G.R."/>
            <person name="Gardinassi L.G."/>
            <person name="Ribeiro J.M."/>
            <person name="Anatriello E."/>
            <person name="Ferreira B.R."/>
            <person name="Moreira H.N."/>
            <person name="Mafra C."/>
            <person name="Olegario M.M."/>
            <person name="Szabo P.J."/>
            <person name="Miranda-Santos I.K."/>
            <person name="Maruyama S.R."/>
        </authorList>
    </citation>
    <scope>NUCLEOTIDE SEQUENCE</scope>
    <source>
        <strain evidence="7">Mato Grasso do Sul</strain>
        <tissue evidence="7">Salivary glands</tissue>
    </source>
</reference>
<comment type="caution">
    <text evidence="6">Lacks conserved residue(s) required for the propagation of feature annotation.</text>
</comment>
<dbReference type="GO" id="GO:0016020">
    <property type="term" value="C:membrane"/>
    <property type="evidence" value="ECO:0007669"/>
    <property type="project" value="UniProtKB-SubCell"/>
</dbReference>
<keyword evidence="5 6" id="KW-0472">Membrane</keyword>